<feature type="compositionally biased region" description="Low complexity" evidence="1">
    <location>
        <begin position="272"/>
        <end position="281"/>
    </location>
</feature>
<dbReference type="Proteomes" id="UP000825935">
    <property type="component" value="Chromosome 35"/>
</dbReference>
<dbReference type="PANTHER" id="PTHR36775:SF1">
    <property type="entry name" value="LYR MOTIF PROTEIN"/>
    <property type="match status" value="1"/>
</dbReference>
<organism evidence="2 3">
    <name type="scientific">Ceratopteris richardii</name>
    <name type="common">Triangle waterfern</name>
    <dbReference type="NCBI Taxonomy" id="49495"/>
    <lineage>
        <taxon>Eukaryota</taxon>
        <taxon>Viridiplantae</taxon>
        <taxon>Streptophyta</taxon>
        <taxon>Embryophyta</taxon>
        <taxon>Tracheophyta</taxon>
        <taxon>Polypodiopsida</taxon>
        <taxon>Polypodiidae</taxon>
        <taxon>Polypodiales</taxon>
        <taxon>Pteridineae</taxon>
        <taxon>Pteridaceae</taxon>
        <taxon>Parkerioideae</taxon>
        <taxon>Ceratopteris</taxon>
    </lineage>
</organism>
<comment type="caution">
    <text evidence="2">The sequence shown here is derived from an EMBL/GenBank/DDBJ whole genome shotgun (WGS) entry which is preliminary data.</text>
</comment>
<name>A0A8T2QFQ3_CERRI</name>
<keyword evidence="3" id="KW-1185">Reference proteome</keyword>
<dbReference type="PANTHER" id="PTHR36775">
    <property type="entry name" value="LYR MOTIF PROTEIN"/>
    <property type="match status" value="1"/>
</dbReference>
<reference evidence="2" key="1">
    <citation type="submission" date="2021-08" db="EMBL/GenBank/DDBJ databases">
        <title>WGS assembly of Ceratopteris richardii.</title>
        <authorList>
            <person name="Marchant D.B."/>
            <person name="Chen G."/>
            <person name="Jenkins J."/>
            <person name="Shu S."/>
            <person name="Leebens-Mack J."/>
            <person name="Grimwood J."/>
            <person name="Schmutz J."/>
            <person name="Soltis P."/>
            <person name="Soltis D."/>
            <person name="Chen Z.-H."/>
        </authorList>
    </citation>
    <scope>NUCLEOTIDE SEQUENCE</scope>
    <source>
        <strain evidence="2">Whitten #5841</strain>
        <tissue evidence="2">Leaf</tissue>
    </source>
</reference>
<evidence type="ECO:0000313" key="3">
    <source>
        <dbReference type="Proteomes" id="UP000825935"/>
    </source>
</evidence>
<dbReference type="OrthoDB" id="1895589at2759"/>
<evidence type="ECO:0000313" key="2">
    <source>
        <dbReference type="EMBL" id="KAH7282474.1"/>
    </source>
</evidence>
<accession>A0A8T2QFQ3</accession>
<gene>
    <name evidence="2" type="ORF">KP509_35G031900</name>
</gene>
<evidence type="ECO:0000256" key="1">
    <source>
        <dbReference type="SAM" id="MobiDB-lite"/>
    </source>
</evidence>
<sequence length="456" mass="50338">MSQSTVSHYSSRNLDACTLQLKRWRPFVTPPASEAVVDFHQPGRSPDIEVPVQSVTGSLDINLGGSSSSGSPALHLVKCSFKQMLHSASNAGECFRWSCHPFKEDPLSCSQKADPCKDLDVMCGHSDYMNVADEDLANSEHQNALLKGDNASMLMNMDERSQGVDIHMRYCYEKSLHAQGVDHARNPEDTDFMADMSPVVGMQLTRGYLTQQAALVKRHGGFNTRDTALMSIIPHSTTGWNKRQKQLSRALARGLWRWKEHSQARKRRRKCGSSQSCSGRSSESRRARFNGSDAPTISASAAYATCSDFPMPGTDSSGELFFHGDSTGINWDSEVSLSGEGMVQRIDGVDVLHAWIIGDSQNLESGYGSDTGYRGDGEFGYGDDGIPDEQDEEERTQLGLGPWDDNIVKKGSSVCGITVQIPEDEDSVAECKLQHHLRRRRQELRLHAGLKSKESM</sequence>
<dbReference type="OMA" id="DSTGINW"/>
<proteinExistence type="predicted"/>
<protein>
    <submittedName>
        <fullName evidence="2">Uncharacterized protein</fullName>
    </submittedName>
</protein>
<dbReference type="EMBL" id="CM035440">
    <property type="protein sequence ID" value="KAH7282474.1"/>
    <property type="molecule type" value="Genomic_DNA"/>
</dbReference>
<feature type="region of interest" description="Disordered" evidence="1">
    <location>
        <begin position="266"/>
        <end position="293"/>
    </location>
</feature>
<dbReference type="AlphaFoldDB" id="A0A8T2QFQ3"/>